<protein>
    <submittedName>
        <fullName evidence="9">Rhomboid family protein</fullName>
    </submittedName>
</protein>
<gene>
    <name evidence="9" type="ordered locus">A2cp1_2980</name>
</gene>
<evidence type="ECO:0000256" key="7">
    <source>
        <dbReference type="SAM" id="Phobius"/>
    </source>
</evidence>
<dbReference type="RefSeq" id="WP_012634049.1">
    <property type="nucleotide sequence ID" value="NC_011891.1"/>
</dbReference>
<dbReference type="Proteomes" id="UP000007089">
    <property type="component" value="Chromosome"/>
</dbReference>
<dbReference type="Gene3D" id="1.20.1540.10">
    <property type="entry name" value="Rhomboid-like"/>
    <property type="match status" value="1"/>
</dbReference>
<dbReference type="GO" id="GO:0004252">
    <property type="term" value="F:serine-type endopeptidase activity"/>
    <property type="evidence" value="ECO:0007669"/>
    <property type="project" value="InterPro"/>
</dbReference>
<dbReference type="InterPro" id="IPR050925">
    <property type="entry name" value="Rhomboid_protease_S54"/>
</dbReference>
<feature type="transmembrane region" description="Helical" evidence="7">
    <location>
        <begin position="104"/>
        <end position="123"/>
    </location>
</feature>
<dbReference type="EMBL" id="CP001359">
    <property type="protein sequence ID" value="ACL66317.1"/>
    <property type="molecule type" value="Genomic_DNA"/>
</dbReference>
<evidence type="ECO:0000256" key="5">
    <source>
        <dbReference type="ARBA" id="ARBA00022989"/>
    </source>
</evidence>
<evidence type="ECO:0000256" key="4">
    <source>
        <dbReference type="ARBA" id="ARBA00022801"/>
    </source>
</evidence>
<feature type="transmembrane region" description="Helical" evidence="7">
    <location>
        <begin position="160"/>
        <end position="179"/>
    </location>
</feature>
<dbReference type="Pfam" id="PF01694">
    <property type="entry name" value="Rhomboid"/>
    <property type="match status" value="1"/>
</dbReference>
<dbReference type="HOGENOM" id="CLU_768677_0_0_7"/>
<evidence type="ECO:0000256" key="3">
    <source>
        <dbReference type="ARBA" id="ARBA00022692"/>
    </source>
</evidence>
<keyword evidence="4" id="KW-0378">Hydrolase</keyword>
<name>B8JFE0_ANAD2</name>
<keyword evidence="5 7" id="KW-1133">Transmembrane helix</keyword>
<organism evidence="9 10">
    <name type="scientific">Anaeromyxobacter dehalogenans (strain ATCC BAA-258 / DSM 21875 / 2CP-1)</name>
    <dbReference type="NCBI Taxonomy" id="455488"/>
    <lineage>
        <taxon>Bacteria</taxon>
        <taxon>Pseudomonadati</taxon>
        <taxon>Myxococcota</taxon>
        <taxon>Myxococcia</taxon>
        <taxon>Myxococcales</taxon>
        <taxon>Cystobacterineae</taxon>
        <taxon>Anaeromyxobacteraceae</taxon>
        <taxon>Anaeromyxobacter</taxon>
    </lineage>
</organism>
<dbReference type="InterPro" id="IPR035952">
    <property type="entry name" value="Rhomboid-like_sf"/>
</dbReference>
<comment type="subcellular location">
    <subcellularLocation>
        <location evidence="1">Membrane</location>
        <topology evidence="1">Multi-pass membrane protein</topology>
    </subcellularLocation>
</comment>
<feature type="transmembrane region" description="Helical" evidence="7">
    <location>
        <begin position="129"/>
        <end position="148"/>
    </location>
</feature>
<dbReference type="GO" id="GO:0016020">
    <property type="term" value="C:membrane"/>
    <property type="evidence" value="ECO:0007669"/>
    <property type="project" value="UniProtKB-SubCell"/>
</dbReference>
<evidence type="ECO:0000256" key="2">
    <source>
        <dbReference type="ARBA" id="ARBA00009045"/>
    </source>
</evidence>
<sequence>MHTDAPRPRDGLAARLRAAPGTVALAAADLAVFGWVAAHGSTTDPALLARMGALDHARVWDGEPWRLLTAAFLHVGPVHLVWNLAFGVPLCALVERAIGTRRFLAVYVASALGGSAASMLAAMPMSAGASGALFGVAGAMLALYRRAVGSWRAFLASRDIILNGILLVGFALAGLFLPIDGWAHAGGLATGAWLGWIASRPAPRRARAWLPPAAALGLAIALALRPDPRWAANRSELEAMHAALRDGDRTRARAVLDAARARGNDAAGLPYYEGLLLAQEGDLDGALERLRPLASAAQGPAGEEARRALAAVAKRLGVLLVVGDGRPPDPARGRALLDEACGAGDADACRLAADAAALDR</sequence>
<proteinExistence type="inferred from homology"/>
<dbReference type="SUPFAM" id="SSF144091">
    <property type="entry name" value="Rhomboid-like"/>
    <property type="match status" value="1"/>
</dbReference>
<dbReference type="AlphaFoldDB" id="B8JFE0"/>
<evidence type="ECO:0000313" key="9">
    <source>
        <dbReference type="EMBL" id="ACL66317.1"/>
    </source>
</evidence>
<dbReference type="InterPro" id="IPR022764">
    <property type="entry name" value="Peptidase_S54_rhomboid_dom"/>
</dbReference>
<reference evidence="9" key="1">
    <citation type="submission" date="2009-01" db="EMBL/GenBank/DDBJ databases">
        <title>Complete sequence of Anaeromyxobacter dehalogenans 2CP-1.</title>
        <authorList>
            <consortium name="US DOE Joint Genome Institute"/>
            <person name="Lucas S."/>
            <person name="Copeland A."/>
            <person name="Lapidus A."/>
            <person name="Glavina del Rio T."/>
            <person name="Dalin E."/>
            <person name="Tice H."/>
            <person name="Bruce D."/>
            <person name="Goodwin L."/>
            <person name="Pitluck S."/>
            <person name="Saunders E."/>
            <person name="Brettin T."/>
            <person name="Detter J.C."/>
            <person name="Han C."/>
            <person name="Larimer F."/>
            <person name="Land M."/>
            <person name="Hauser L."/>
            <person name="Kyrpides N."/>
            <person name="Ovchinnikova G."/>
            <person name="Beliaev A.S."/>
            <person name="Richardson P."/>
        </authorList>
    </citation>
    <scope>NUCLEOTIDE SEQUENCE</scope>
    <source>
        <strain evidence="9">2CP-1</strain>
    </source>
</reference>
<dbReference type="PANTHER" id="PTHR43731">
    <property type="entry name" value="RHOMBOID PROTEASE"/>
    <property type="match status" value="1"/>
</dbReference>
<feature type="transmembrane region" description="Helical" evidence="7">
    <location>
        <begin position="71"/>
        <end position="92"/>
    </location>
</feature>
<feature type="transmembrane region" description="Helical" evidence="7">
    <location>
        <begin position="21"/>
        <end position="38"/>
    </location>
</feature>
<accession>B8JFE0</accession>
<keyword evidence="3 7" id="KW-0812">Transmembrane</keyword>
<keyword evidence="10" id="KW-1185">Reference proteome</keyword>
<feature type="domain" description="Peptidase S54 rhomboid" evidence="8">
    <location>
        <begin position="62"/>
        <end position="200"/>
    </location>
</feature>
<keyword evidence="6 7" id="KW-0472">Membrane</keyword>
<comment type="similarity">
    <text evidence="2">Belongs to the peptidase S54 family.</text>
</comment>
<evidence type="ECO:0000256" key="1">
    <source>
        <dbReference type="ARBA" id="ARBA00004141"/>
    </source>
</evidence>
<evidence type="ECO:0000256" key="6">
    <source>
        <dbReference type="ARBA" id="ARBA00023136"/>
    </source>
</evidence>
<evidence type="ECO:0000313" key="10">
    <source>
        <dbReference type="Proteomes" id="UP000007089"/>
    </source>
</evidence>
<dbReference type="KEGG" id="acp:A2cp1_2980"/>
<evidence type="ECO:0000259" key="8">
    <source>
        <dbReference type="Pfam" id="PF01694"/>
    </source>
</evidence>
<dbReference type="PANTHER" id="PTHR43731:SF14">
    <property type="entry name" value="PRESENILIN-ASSOCIATED RHOMBOID-LIKE PROTEIN, MITOCHONDRIAL"/>
    <property type="match status" value="1"/>
</dbReference>